<accession>A0A445A816</accession>
<dbReference type="EMBL" id="SDMP01000013">
    <property type="protein sequence ID" value="RYR22495.1"/>
    <property type="molecule type" value="Genomic_DNA"/>
</dbReference>
<dbReference type="AlphaFoldDB" id="A0A445A816"/>
<dbReference type="Proteomes" id="UP000289738">
    <property type="component" value="Chromosome B03"/>
</dbReference>
<evidence type="ECO:0000313" key="3">
    <source>
        <dbReference type="Proteomes" id="UP000289738"/>
    </source>
</evidence>
<name>A0A445A816_ARAHY</name>
<evidence type="ECO:0000259" key="1">
    <source>
        <dbReference type="Pfam" id="PF03108"/>
    </source>
</evidence>
<keyword evidence="3" id="KW-1185">Reference proteome</keyword>
<organism evidence="2 3">
    <name type="scientific">Arachis hypogaea</name>
    <name type="common">Peanut</name>
    <dbReference type="NCBI Taxonomy" id="3818"/>
    <lineage>
        <taxon>Eukaryota</taxon>
        <taxon>Viridiplantae</taxon>
        <taxon>Streptophyta</taxon>
        <taxon>Embryophyta</taxon>
        <taxon>Tracheophyta</taxon>
        <taxon>Spermatophyta</taxon>
        <taxon>Magnoliopsida</taxon>
        <taxon>eudicotyledons</taxon>
        <taxon>Gunneridae</taxon>
        <taxon>Pentapetalae</taxon>
        <taxon>rosids</taxon>
        <taxon>fabids</taxon>
        <taxon>Fabales</taxon>
        <taxon>Fabaceae</taxon>
        <taxon>Papilionoideae</taxon>
        <taxon>50 kb inversion clade</taxon>
        <taxon>dalbergioids sensu lato</taxon>
        <taxon>Dalbergieae</taxon>
        <taxon>Pterocarpus clade</taxon>
        <taxon>Arachis</taxon>
    </lineage>
</organism>
<feature type="domain" description="Transposase MuDR plant" evidence="1">
    <location>
        <begin position="20"/>
        <end position="73"/>
    </location>
</feature>
<reference evidence="2 3" key="1">
    <citation type="submission" date="2019-01" db="EMBL/GenBank/DDBJ databases">
        <title>Sequencing of cultivated peanut Arachis hypogaea provides insights into genome evolution and oil improvement.</title>
        <authorList>
            <person name="Chen X."/>
        </authorList>
    </citation>
    <scope>NUCLEOTIDE SEQUENCE [LARGE SCALE GENOMIC DNA]</scope>
    <source>
        <strain evidence="3">cv. Fuhuasheng</strain>
        <tissue evidence="2">Leaves</tissue>
    </source>
</reference>
<protein>
    <recommendedName>
        <fullName evidence="1">Transposase MuDR plant domain-containing protein</fullName>
    </recommendedName>
</protein>
<comment type="caution">
    <text evidence="2">The sequence shown here is derived from an EMBL/GenBank/DDBJ whole genome shotgun (WGS) entry which is preliminary data.</text>
</comment>
<sequence>MISDWSFIQGGPEEDPSNEFEVGQQFKNKEKVMLAVKQYSIRKAAEYKIAESDQLRYNAQCIQFGPGCNWSILIISPKVKRYIGPHSCMQTSMEQDHDRLNSKVIAQRIFTMVKADPTISITTTPVHVI</sequence>
<proteinExistence type="predicted"/>
<evidence type="ECO:0000313" key="2">
    <source>
        <dbReference type="EMBL" id="RYR22495.1"/>
    </source>
</evidence>
<dbReference type="Pfam" id="PF03108">
    <property type="entry name" value="DBD_Tnp_Mut"/>
    <property type="match status" value="1"/>
</dbReference>
<gene>
    <name evidence="2" type="ORF">Ahy_B03g067801</name>
</gene>
<dbReference type="InterPro" id="IPR004332">
    <property type="entry name" value="Transposase_MuDR"/>
</dbReference>